<organism evidence="1 2">
    <name type="scientific">Sphagnum troendelagicum</name>
    <dbReference type="NCBI Taxonomy" id="128251"/>
    <lineage>
        <taxon>Eukaryota</taxon>
        <taxon>Viridiplantae</taxon>
        <taxon>Streptophyta</taxon>
        <taxon>Embryophyta</taxon>
        <taxon>Bryophyta</taxon>
        <taxon>Sphagnophytina</taxon>
        <taxon>Sphagnopsida</taxon>
        <taxon>Sphagnales</taxon>
        <taxon>Sphagnaceae</taxon>
        <taxon>Sphagnum</taxon>
    </lineage>
</organism>
<evidence type="ECO:0000313" key="1">
    <source>
        <dbReference type="EMBL" id="CAK9209161.1"/>
    </source>
</evidence>
<reference evidence="1" key="1">
    <citation type="submission" date="2024-02" db="EMBL/GenBank/DDBJ databases">
        <authorList>
            <consortium name="ELIXIR-Norway"/>
            <consortium name="Elixir Norway"/>
        </authorList>
    </citation>
    <scope>NUCLEOTIDE SEQUENCE</scope>
</reference>
<dbReference type="Proteomes" id="UP001497512">
    <property type="component" value="Chromosome 17"/>
</dbReference>
<name>A0ABP0TZD9_9BRYO</name>
<dbReference type="EMBL" id="OZ019909">
    <property type="protein sequence ID" value="CAK9209161.1"/>
    <property type="molecule type" value="Genomic_DNA"/>
</dbReference>
<protein>
    <submittedName>
        <fullName evidence="1">Uncharacterized protein</fullName>
    </submittedName>
</protein>
<proteinExistence type="predicted"/>
<evidence type="ECO:0000313" key="2">
    <source>
        <dbReference type="Proteomes" id="UP001497512"/>
    </source>
</evidence>
<gene>
    <name evidence="1" type="ORF">CSSPTR1EN2_LOCUS9545</name>
</gene>
<accession>A0ABP0TZD9</accession>
<sequence>MSHKSSRSLVICRLSCRGGKCSLGSPAGKEGTRFLQSRVSVANGVKRATRTLARVLSLHFDGEAMMQCSLLPTNCDDKQTGMQTATLRYKLGCKLRYCDTNWDANRETAMPCNATAYYCHHDWDSTAI</sequence>
<keyword evidence="2" id="KW-1185">Reference proteome</keyword>